<reference evidence="2 3" key="1">
    <citation type="submission" date="2020-08" db="EMBL/GenBank/DDBJ databases">
        <title>Genomic Encyclopedia of Type Strains, Phase IV (KMG-IV): sequencing the most valuable type-strain genomes for metagenomic binning, comparative biology and taxonomic classification.</title>
        <authorList>
            <person name="Goeker M."/>
        </authorList>
    </citation>
    <scope>NUCLEOTIDE SEQUENCE [LARGE SCALE GENOMIC DNA]</scope>
    <source>
        <strain evidence="2 3">DSM 103570</strain>
    </source>
</reference>
<gene>
    <name evidence="2" type="ORF">GGR03_000426</name>
</gene>
<keyword evidence="1" id="KW-1133">Transmembrane helix</keyword>
<keyword evidence="1" id="KW-0812">Transmembrane</keyword>
<proteinExistence type="predicted"/>
<comment type="caution">
    <text evidence="2">The sequence shown here is derived from an EMBL/GenBank/DDBJ whole genome shotgun (WGS) entry which is preliminary data.</text>
</comment>
<dbReference type="InterPro" id="IPR011726">
    <property type="entry name" value="KdpF"/>
</dbReference>
<name>A0A7W6HA01_9HYPH</name>
<dbReference type="EMBL" id="JACIEM010000001">
    <property type="protein sequence ID" value="MBB4001379.1"/>
    <property type="molecule type" value="Genomic_DNA"/>
</dbReference>
<sequence length="29" mass="3199">MTLDLILGGLTAIGLLFYLGYALARPERF</sequence>
<dbReference type="AlphaFoldDB" id="A0A7W6HA01"/>
<evidence type="ECO:0000256" key="1">
    <source>
        <dbReference type="SAM" id="Phobius"/>
    </source>
</evidence>
<keyword evidence="1" id="KW-0472">Membrane</keyword>
<dbReference type="GO" id="GO:0005886">
    <property type="term" value="C:plasma membrane"/>
    <property type="evidence" value="ECO:0007669"/>
    <property type="project" value="InterPro"/>
</dbReference>
<evidence type="ECO:0000313" key="2">
    <source>
        <dbReference type="EMBL" id="MBB4001379.1"/>
    </source>
</evidence>
<organism evidence="2 3">
    <name type="scientific">Aurantimonas endophytica</name>
    <dbReference type="NCBI Taxonomy" id="1522175"/>
    <lineage>
        <taxon>Bacteria</taxon>
        <taxon>Pseudomonadati</taxon>
        <taxon>Pseudomonadota</taxon>
        <taxon>Alphaproteobacteria</taxon>
        <taxon>Hyphomicrobiales</taxon>
        <taxon>Aurantimonadaceae</taxon>
        <taxon>Aurantimonas</taxon>
    </lineage>
</organism>
<keyword evidence="3" id="KW-1185">Reference proteome</keyword>
<accession>A0A7W6HA01</accession>
<dbReference type="RefSeq" id="WP_183205900.1">
    <property type="nucleotide sequence ID" value="NZ_JAAAMM010000001.1"/>
</dbReference>
<protein>
    <submittedName>
        <fullName evidence="2">K+-transporting ATPase KdpF subunit</fullName>
    </submittedName>
</protein>
<feature type="transmembrane region" description="Helical" evidence="1">
    <location>
        <begin position="6"/>
        <end position="24"/>
    </location>
</feature>
<evidence type="ECO:0000313" key="3">
    <source>
        <dbReference type="Proteomes" id="UP000588647"/>
    </source>
</evidence>
<dbReference type="GO" id="GO:0008556">
    <property type="term" value="F:P-type potassium transmembrane transporter activity"/>
    <property type="evidence" value="ECO:0007669"/>
    <property type="project" value="InterPro"/>
</dbReference>
<dbReference type="Pfam" id="PF09604">
    <property type="entry name" value="Potass_KdpF"/>
    <property type="match status" value="1"/>
</dbReference>
<dbReference type="Proteomes" id="UP000588647">
    <property type="component" value="Unassembled WGS sequence"/>
</dbReference>